<evidence type="ECO:0000256" key="3">
    <source>
        <dbReference type="ARBA" id="ARBA00022679"/>
    </source>
</evidence>
<evidence type="ECO:0000256" key="4">
    <source>
        <dbReference type="ARBA" id="ARBA00022960"/>
    </source>
</evidence>
<comment type="caution">
    <text evidence="10">The sequence shown here is derived from an EMBL/GenBank/DDBJ whole genome shotgun (WGS) entry which is preliminary data.</text>
</comment>
<dbReference type="PROSITE" id="PS52029">
    <property type="entry name" value="LD_TPASE"/>
    <property type="match status" value="1"/>
</dbReference>
<dbReference type="Pfam" id="PF03734">
    <property type="entry name" value="YkuD"/>
    <property type="match status" value="1"/>
</dbReference>
<reference evidence="10 11" key="1">
    <citation type="submission" date="2016-10" db="EMBL/GenBank/DDBJ databases">
        <authorList>
            <person name="Varghese N."/>
            <person name="Submissions S."/>
        </authorList>
    </citation>
    <scope>NUCLEOTIDE SEQUENCE [LARGE SCALE GENOMIC DNA]</scope>
    <source>
        <strain evidence="10 11">DSM 16392</strain>
    </source>
</reference>
<comment type="pathway">
    <text evidence="1 7">Cell wall biogenesis; peptidoglycan biosynthesis.</text>
</comment>
<feature type="active site" description="Nucleophile" evidence="7">
    <location>
        <position position="165"/>
    </location>
</feature>
<evidence type="ECO:0000256" key="1">
    <source>
        <dbReference type="ARBA" id="ARBA00004752"/>
    </source>
</evidence>
<dbReference type="EMBL" id="FOSK01000009">
    <property type="protein sequence ID" value="SFK80408.1"/>
    <property type="molecule type" value="Genomic_DNA"/>
</dbReference>
<proteinExistence type="inferred from homology"/>
<sequence length="247" mass="28151">MAKIISRPLLWAVGTAFFVMLAVFATYLLLPYDLPGSANLTKVKDERLPALRADLTFKGMSLGNPVFLRVFKEESRLEAWIRSGKTYQPYKSWEICRYSGDLGPKLKEGDGQSPEGFYNVSARQLNPNSRYHLSFNLGFPNAFDQSLDRTGSYLMVHGNCLSIGCYAMTNQHIEEIYLLVEAALQNGQGTVPVHIFPFEMTEENLSKHTNSNWLNFWRNLKRGYDLFEENRIPPAVSAQEGEYQFTI</sequence>
<keyword evidence="3" id="KW-0808">Transferase</keyword>
<dbReference type="SUPFAM" id="SSF141523">
    <property type="entry name" value="L,D-transpeptidase catalytic domain-like"/>
    <property type="match status" value="1"/>
</dbReference>
<feature type="active site" description="Proton donor/acceptor" evidence="7">
    <location>
        <position position="157"/>
    </location>
</feature>
<evidence type="ECO:0000256" key="8">
    <source>
        <dbReference type="SAM" id="Phobius"/>
    </source>
</evidence>
<feature type="domain" description="L,D-TPase catalytic" evidence="9">
    <location>
        <begin position="66"/>
        <end position="196"/>
    </location>
</feature>
<dbReference type="Proteomes" id="UP000199598">
    <property type="component" value="Unassembled WGS sequence"/>
</dbReference>
<evidence type="ECO:0000256" key="5">
    <source>
        <dbReference type="ARBA" id="ARBA00022984"/>
    </source>
</evidence>
<evidence type="ECO:0000259" key="9">
    <source>
        <dbReference type="PROSITE" id="PS52029"/>
    </source>
</evidence>
<dbReference type="CDD" id="cd16913">
    <property type="entry name" value="YkuD_like"/>
    <property type="match status" value="1"/>
</dbReference>
<keyword evidence="8" id="KW-0472">Membrane</keyword>
<dbReference type="PANTHER" id="PTHR36699">
    <property type="entry name" value="LD-TRANSPEPTIDASE"/>
    <property type="match status" value="1"/>
</dbReference>
<keyword evidence="6 7" id="KW-0961">Cell wall biogenesis/degradation</keyword>
<evidence type="ECO:0000313" key="10">
    <source>
        <dbReference type="EMBL" id="SFK80408.1"/>
    </source>
</evidence>
<evidence type="ECO:0000313" key="11">
    <source>
        <dbReference type="Proteomes" id="UP000199598"/>
    </source>
</evidence>
<accession>A0A1I4CGQ7</accession>
<dbReference type="InterPro" id="IPR038063">
    <property type="entry name" value="Transpep_catalytic_dom"/>
</dbReference>
<gene>
    <name evidence="10" type="ORF">SAMN04488518_109157</name>
</gene>
<protein>
    <submittedName>
        <fullName evidence="10">Murein L,D-transpeptidase YafK</fullName>
    </submittedName>
</protein>
<keyword evidence="4 7" id="KW-0133">Cell shape</keyword>
<evidence type="ECO:0000256" key="7">
    <source>
        <dbReference type="PROSITE-ProRule" id="PRU01373"/>
    </source>
</evidence>
<evidence type="ECO:0000256" key="6">
    <source>
        <dbReference type="ARBA" id="ARBA00023316"/>
    </source>
</evidence>
<keyword evidence="11" id="KW-1185">Reference proteome</keyword>
<keyword evidence="8" id="KW-1133">Transmembrane helix</keyword>
<keyword evidence="8" id="KW-0812">Transmembrane</keyword>
<dbReference type="PANTHER" id="PTHR36699:SF1">
    <property type="entry name" value="L,D-TRANSPEPTIDASE YAFK-RELATED"/>
    <property type="match status" value="1"/>
</dbReference>
<feature type="transmembrane region" description="Helical" evidence="8">
    <location>
        <begin position="9"/>
        <end position="30"/>
    </location>
</feature>
<dbReference type="InterPro" id="IPR005490">
    <property type="entry name" value="LD_TPept_cat_dom"/>
</dbReference>
<keyword evidence="5 7" id="KW-0573">Peptidoglycan synthesis</keyword>
<organism evidence="10 11">
    <name type="scientific">Pseudovibrio ascidiaceicola</name>
    <dbReference type="NCBI Taxonomy" id="285279"/>
    <lineage>
        <taxon>Bacteria</taxon>
        <taxon>Pseudomonadati</taxon>
        <taxon>Pseudomonadota</taxon>
        <taxon>Alphaproteobacteria</taxon>
        <taxon>Hyphomicrobiales</taxon>
        <taxon>Stappiaceae</taxon>
        <taxon>Pseudovibrio</taxon>
    </lineage>
</organism>
<evidence type="ECO:0000256" key="2">
    <source>
        <dbReference type="ARBA" id="ARBA00005992"/>
    </source>
</evidence>
<dbReference type="RefSeq" id="WP_093521383.1">
    <property type="nucleotide sequence ID" value="NZ_FOSK01000009.1"/>
</dbReference>
<name>A0A1I4CGQ7_9HYPH</name>
<comment type="similarity">
    <text evidence="2">Belongs to the YkuD family.</text>
</comment>